<feature type="transmembrane region" description="Helical" evidence="5">
    <location>
        <begin position="77"/>
        <end position="96"/>
    </location>
</feature>
<dbReference type="CDD" id="cd12914">
    <property type="entry name" value="PDC1_DGC_like"/>
    <property type="match status" value="1"/>
</dbReference>
<dbReference type="EC" id="2.7.7.65" evidence="2"/>
<name>A0A0F6TP89_9GAMM</name>
<keyword evidence="8" id="KW-1185">Reference proteome</keyword>
<feature type="transmembrane region" description="Helical" evidence="5">
    <location>
        <begin position="108"/>
        <end position="126"/>
    </location>
</feature>
<feature type="transmembrane region" description="Helical" evidence="5">
    <location>
        <begin position="447"/>
        <end position="465"/>
    </location>
</feature>
<evidence type="ECO:0000259" key="6">
    <source>
        <dbReference type="PROSITE" id="PS50887"/>
    </source>
</evidence>
<dbReference type="PANTHER" id="PTHR45138">
    <property type="entry name" value="REGULATORY COMPONENTS OF SENSORY TRANSDUCTION SYSTEM"/>
    <property type="match status" value="1"/>
</dbReference>
<feature type="transmembrane region" description="Helical" evidence="5">
    <location>
        <begin position="138"/>
        <end position="159"/>
    </location>
</feature>
<comment type="catalytic activity">
    <reaction evidence="3">
        <text>2 GTP = 3',3'-c-di-GMP + 2 diphosphate</text>
        <dbReference type="Rhea" id="RHEA:24898"/>
        <dbReference type="ChEBI" id="CHEBI:33019"/>
        <dbReference type="ChEBI" id="CHEBI:37565"/>
        <dbReference type="ChEBI" id="CHEBI:58805"/>
        <dbReference type="EC" id="2.7.7.65"/>
    </reaction>
</comment>
<dbReference type="KEGG" id="kge:TQ33_0311"/>
<feature type="domain" description="GGDEF" evidence="6">
    <location>
        <begin position="575"/>
        <end position="710"/>
    </location>
</feature>
<dbReference type="EMBL" id="CP010975">
    <property type="protein sequence ID" value="AKE51299.1"/>
    <property type="molecule type" value="Genomic_DNA"/>
</dbReference>
<reference evidence="7 8" key="1">
    <citation type="submission" date="2015-02" db="EMBL/GenBank/DDBJ databases">
        <title>Complete genome sequence of Kangiella geojedonensis strain YCS-5T.</title>
        <authorList>
            <person name="Kim K.M."/>
        </authorList>
    </citation>
    <scope>NUCLEOTIDE SEQUENCE [LARGE SCALE GENOMIC DNA]</scope>
    <source>
        <strain evidence="7 8">YCS-5</strain>
    </source>
</reference>
<organism evidence="7 8">
    <name type="scientific">Kangiella geojedonensis</name>
    <dbReference type="NCBI Taxonomy" id="914150"/>
    <lineage>
        <taxon>Bacteria</taxon>
        <taxon>Pseudomonadati</taxon>
        <taxon>Pseudomonadota</taxon>
        <taxon>Gammaproteobacteria</taxon>
        <taxon>Kangiellales</taxon>
        <taxon>Kangiellaceae</taxon>
        <taxon>Kangiella</taxon>
    </lineage>
</organism>
<evidence type="ECO:0000313" key="7">
    <source>
        <dbReference type="EMBL" id="AKE51299.1"/>
    </source>
</evidence>
<dbReference type="GO" id="GO:0052621">
    <property type="term" value="F:diguanylate cyclase activity"/>
    <property type="evidence" value="ECO:0007669"/>
    <property type="project" value="UniProtKB-EC"/>
</dbReference>
<dbReference type="AlphaFoldDB" id="A0A0F6TP89"/>
<dbReference type="InterPro" id="IPR043128">
    <property type="entry name" value="Rev_trsase/Diguanyl_cyclase"/>
</dbReference>
<dbReference type="InterPro" id="IPR000160">
    <property type="entry name" value="GGDEF_dom"/>
</dbReference>
<protein>
    <recommendedName>
        <fullName evidence="2">diguanylate cyclase</fullName>
        <ecNumber evidence="2">2.7.7.65</ecNumber>
    </recommendedName>
</protein>
<proteinExistence type="predicted"/>
<dbReference type="NCBIfam" id="TIGR00254">
    <property type="entry name" value="GGDEF"/>
    <property type="match status" value="1"/>
</dbReference>
<comment type="cofactor">
    <cofactor evidence="1">
        <name>Mg(2+)</name>
        <dbReference type="ChEBI" id="CHEBI:18420"/>
    </cofactor>
</comment>
<dbReference type="InterPro" id="IPR029787">
    <property type="entry name" value="Nucleotide_cyclase"/>
</dbReference>
<dbReference type="HOGENOM" id="CLU_381249_0_0_6"/>
<sequence>MLHKLQGALSNRLNWQFSVAYGVLAFLVNYYALIPLYGNLSIHLGQIIVLVCLITRGEKPALVTLFISSLGLYLSTGSLPLVGLSIAELLVLMVLFRKGVLLIIADMMFWAVLGIPITFTTLLFVYDINSSDFTQVILIKQALNGLLSVSLATMLRAFIPYTWYYSQISANPPKLSKRIFELCLISIAIPSLIVMLVLSDNSADKLEKQLLNELDIRAEHLRERAENYQLFHRKAVESLADTLQKNSSGDSEHELMSRWVERYPGFITMILTNHQGVVINGVPSQSFEKLLQRPPSDRKVNDRDYFKVARDSGQPFVSDVFRGRGFGNDPIIAVSVPIIRDNTFYGIVEGSLNLPKFETIDNLGGMDSLLVVDSSEQVIYGSHDLQLAPLDTVTIEENSQSYSNAIKSLTLNNDKVYNYKTVETSNGWHIYILSPFDELLVAYRNSFYALLIGIMVVSLIASRIAHKFSQHITRPLERLVTYFSSNKIVPAKPASYFSSQEIETVRSQLQQAQRVMIDFQEQLKAKVDSKTEELVVLNAELEKLSSHDPLTGLLNRRGFEQVVDTVFPLACRNQSNVTLAIMDLDHFKHINDKFGHNAGDACLITVAQTIEEVLQRDSDYVGRFGGEEFVALIIGESVEQHSHLLQSVRRMIEELTVEYEGDDIQFTISIGAYSLTNQFDMNYDKMLCTADKLLYESKESGRNRMTHKSQ</sequence>
<dbReference type="SMART" id="SM00267">
    <property type="entry name" value="GGDEF"/>
    <property type="match status" value="1"/>
</dbReference>
<keyword evidence="5" id="KW-0812">Transmembrane</keyword>
<evidence type="ECO:0000256" key="5">
    <source>
        <dbReference type="SAM" id="Phobius"/>
    </source>
</evidence>
<evidence type="ECO:0000256" key="2">
    <source>
        <dbReference type="ARBA" id="ARBA00012528"/>
    </source>
</evidence>
<dbReference type="Pfam" id="PF00990">
    <property type="entry name" value="GGDEF"/>
    <property type="match status" value="1"/>
</dbReference>
<dbReference type="Gene3D" id="3.30.70.270">
    <property type="match status" value="1"/>
</dbReference>
<dbReference type="OrthoDB" id="8572793at2"/>
<evidence type="ECO:0000256" key="4">
    <source>
        <dbReference type="SAM" id="Coils"/>
    </source>
</evidence>
<accession>A0A0F6TP89</accession>
<evidence type="ECO:0000256" key="3">
    <source>
        <dbReference type="ARBA" id="ARBA00034247"/>
    </source>
</evidence>
<dbReference type="FunFam" id="3.30.70.270:FF:000001">
    <property type="entry name" value="Diguanylate cyclase domain protein"/>
    <property type="match status" value="1"/>
</dbReference>
<keyword evidence="5" id="KW-1133">Transmembrane helix</keyword>
<feature type="transmembrane region" description="Helical" evidence="5">
    <location>
        <begin position="15"/>
        <end position="33"/>
    </location>
</feature>
<keyword evidence="4" id="KW-0175">Coiled coil</keyword>
<feature type="transmembrane region" description="Helical" evidence="5">
    <location>
        <begin position="179"/>
        <end position="198"/>
    </location>
</feature>
<dbReference type="Proteomes" id="UP000034071">
    <property type="component" value="Chromosome"/>
</dbReference>
<dbReference type="SUPFAM" id="SSF55073">
    <property type="entry name" value="Nucleotide cyclase"/>
    <property type="match status" value="1"/>
</dbReference>
<evidence type="ECO:0000313" key="8">
    <source>
        <dbReference type="Proteomes" id="UP000034071"/>
    </source>
</evidence>
<dbReference type="CDD" id="cd01949">
    <property type="entry name" value="GGDEF"/>
    <property type="match status" value="1"/>
</dbReference>
<dbReference type="PROSITE" id="PS50887">
    <property type="entry name" value="GGDEF"/>
    <property type="match status" value="1"/>
</dbReference>
<evidence type="ECO:0000256" key="1">
    <source>
        <dbReference type="ARBA" id="ARBA00001946"/>
    </source>
</evidence>
<dbReference type="InterPro" id="IPR050469">
    <property type="entry name" value="Diguanylate_Cyclase"/>
</dbReference>
<feature type="coiled-coil region" evidence="4">
    <location>
        <begin position="502"/>
        <end position="547"/>
    </location>
</feature>
<feature type="transmembrane region" description="Helical" evidence="5">
    <location>
        <begin position="40"/>
        <end position="57"/>
    </location>
</feature>
<dbReference type="PANTHER" id="PTHR45138:SF9">
    <property type="entry name" value="DIGUANYLATE CYCLASE DGCM-RELATED"/>
    <property type="match status" value="1"/>
</dbReference>
<gene>
    <name evidence="7" type="ORF">TQ33_0311</name>
</gene>
<dbReference type="STRING" id="914150.TQ33_0311"/>
<dbReference type="Gene3D" id="3.30.450.20">
    <property type="entry name" value="PAS domain"/>
    <property type="match status" value="1"/>
</dbReference>
<keyword evidence="5" id="KW-0472">Membrane</keyword>